<feature type="region of interest" description="Disordered" evidence="1">
    <location>
        <begin position="1"/>
        <end position="46"/>
    </location>
</feature>
<dbReference type="RefSeq" id="WP_187525196.1">
    <property type="nucleotide sequence ID" value="NZ_JACRTA010000002.1"/>
</dbReference>
<evidence type="ECO:0000313" key="2">
    <source>
        <dbReference type="EMBL" id="MBC8568240.1"/>
    </source>
</evidence>
<comment type="caution">
    <text evidence="2">The sequence shown here is derived from an EMBL/GenBank/DDBJ whole genome shotgun (WGS) entry which is preliminary data.</text>
</comment>
<evidence type="ECO:0000256" key="1">
    <source>
        <dbReference type="SAM" id="MobiDB-lite"/>
    </source>
</evidence>
<name>A0A926E8C1_9FIRM</name>
<dbReference type="AlphaFoldDB" id="A0A926E8C1"/>
<organism evidence="2 3">
    <name type="scientific">Lentihominibacter hominis</name>
    <dbReference type="NCBI Taxonomy" id="2763645"/>
    <lineage>
        <taxon>Bacteria</taxon>
        <taxon>Bacillati</taxon>
        <taxon>Bacillota</taxon>
        <taxon>Clostridia</taxon>
        <taxon>Peptostreptococcales</taxon>
        <taxon>Anaerovoracaceae</taxon>
        <taxon>Lentihominibacter</taxon>
    </lineage>
</organism>
<feature type="compositionally biased region" description="Basic and acidic residues" evidence="1">
    <location>
        <begin position="30"/>
        <end position="46"/>
    </location>
</feature>
<evidence type="ECO:0000313" key="3">
    <source>
        <dbReference type="Proteomes" id="UP000610862"/>
    </source>
</evidence>
<reference evidence="2" key="1">
    <citation type="submission" date="2020-08" db="EMBL/GenBank/DDBJ databases">
        <title>Genome public.</title>
        <authorList>
            <person name="Liu C."/>
            <person name="Sun Q."/>
        </authorList>
    </citation>
    <scope>NUCLEOTIDE SEQUENCE</scope>
    <source>
        <strain evidence="2">NSJ-24</strain>
    </source>
</reference>
<proteinExistence type="predicted"/>
<sequence>MAKRIGLTFAEKRASRAGKAGSPAQVKPQPVKDKKEKKDEPRGVTK</sequence>
<gene>
    <name evidence="2" type="ORF">H8692_05610</name>
</gene>
<accession>A0A926E8C1</accession>
<dbReference type="Proteomes" id="UP000610862">
    <property type="component" value="Unassembled WGS sequence"/>
</dbReference>
<keyword evidence="3" id="KW-1185">Reference proteome</keyword>
<protein>
    <submittedName>
        <fullName evidence="2">Uncharacterized protein</fullName>
    </submittedName>
</protein>
<dbReference type="EMBL" id="JACRTA010000002">
    <property type="protein sequence ID" value="MBC8568240.1"/>
    <property type="molecule type" value="Genomic_DNA"/>
</dbReference>